<comment type="caution">
    <text evidence="2">The sequence shown here is derived from an EMBL/GenBank/DDBJ whole genome shotgun (WGS) entry which is preliminary data.</text>
</comment>
<protein>
    <submittedName>
        <fullName evidence="2">DUF1990 family protein</fullName>
    </submittedName>
</protein>
<reference evidence="3" key="1">
    <citation type="submission" date="2019-10" db="EMBL/GenBank/DDBJ databases">
        <title>Streptomyces sp. nov., a novel actinobacterium isolated from alkaline environment.</title>
        <authorList>
            <person name="Golinska P."/>
        </authorList>
    </citation>
    <scope>NUCLEOTIDE SEQUENCE [LARGE SCALE GENOMIC DNA]</scope>
    <source>
        <strain evidence="3">DSM 42118</strain>
    </source>
</reference>
<keyword evidence="3" id="KW-1185">Reference proteome</keyword>
<evidence type="ECO:0000259" key="1">
    <source>
        <dbReference type="Pfam" id="PF09348"/>
    </source>
</evidence>
<gene>
    <name evidence="2" type="ORF">FNQ90_08620</name>
</gene>
<dbReference type="InterPro" id="IPR018960">
    <property type="entry name" value="DUF1990"/>
</dbReference>
<dbReference type="PIRSF" id="PIRSF010260">
    <property type="entry name" value="UCP010260"/>
    <property type="match status" value="1"/>
</dbReference>
<dbReference type="EMBL" id="VKHT01000185">
    <property type="protein sequence ID" value="MBB0244167.1"/>
    <property type="molecule type" value="Genomic_DNA"/>
</dbReference>
<feature type="domain" description="DUF1990" evidence="1">
    <location>
        <begin position="9"/>
        <end position="149"/>
    </location>
</feature>
<dbReference type="PANTHER" id="PTHR34202">
    <property type="entry name" value="UPF0548 PROTEIN"/>
    <property type="match status" value="1"/>
</dbReference>
<name>A0A7W3Y1C1_9ACTN</name>
<dbReference type="PANTHER" id="PTHR34202:SF1">
    <property type="entry name" value="UPF0548 PROTEIN"/>
    <property type="match status" value="1"/>
</dbReference>
<dbReference type="Pfam" id="PF09348">
    <property type="entry name" value="DUF1990"/>
    <property type="match status" value="1"/>
</dbReference>
<organism evidence="2 3">
    <name type="scientific">Streptomyces alkaliphilus</name>
    <dbReference type="NCBI Taxonomy" id="1472722"/>
    <lineage>
        <taxon>Bacteria</taxon>
        <taxon>Bacillati</taxon>
        <taxon>Actinomycetota</taxon>
        <taxon>Actinomycetes</taxon>
        <taxon>Kitasatosporales</taxon>
        <taxon>Streptomycetaceae</taxon>
        <taxon>Streptomyces</taxon>
    </lineage>
</organism>
<dbReference type="Proteomes" id="UP000538929">
    <property type="component" value="Unassembled WGS sequence"/>
</dbReference>
<dbReference type="AlphaFoldDB" id="A0A7W3Y1C1"/>
<sequence length="166" mass="17447">MTRPGGPPPPVGFHRLRVGVPVGHGPGTFAAAGRAVLAWRTHRGAGLAVETSAPEAAAGVRATVRIGPLRAPCLVVWTVHEARRVGFAYGTLPGHPECGEEAFVVERADDDSVHLTVLALSRPAAPWARLAGPVGRLAQRLMARRYGRALRRAVRGSEPPGTRGLA</sequence>
<evidence type="ECO:0000313" key="2">
    <source>
        <dbReference type="EMBL" id="MBB0244167.1"/>
    </source>
</evidence>
<evidence type="ECO:0000313" key="3">
    <source>
        <dbReference type="Proteomes" id="UP000538929"/>
    </source>
</evidence>
<dbReference type="InterPro" id="IPR014457">
    <property type="entry name" value="UCP010260"/>
</dbReference>
<proteinExistence type="predicted"/>
<accession>A0A7W3Y1C1</accession>